<proteinExistence type="predicted"/>
<accession>A0AAD7J1A1</accession>
<organism evidence="2 3">
    <name type="scientific">Mycena metata</name>
    <dbReference type="NCBI Taxonomy" id="1033252"/>
    <lineage>
        <taxon>Eukaryota</taxon>
        <taxon>Fungi</taxon>
        <taxon>Dikarya</taxon>
        <taxon>Basidiomycota</taxon>
        <taxon>Agaricomycotina</taxon>
        <taxon>Agaricomycetes</taxon>
        <taxon>Agaricomycetidae</taxon>
        <taxon>Agaricales</taxon>
        <taxon>Marasmiineae</taxon>
        <taxon>Mycenaceae</taxon>
        <taxon>Mycena</taxon>
    </lineage>
</organism>
<feature type="region of interest" description="Disordered" evidence="1">
    <location>
        <begin position="61"/>
        <end position="86"/>
    </location>
</feature>
<evidence type="ECO:0000313" key="3">
    <source>
        <dbReference type="Proteomes" id="UP001215598"/>
    </source>
</evidence>
<name>A0AAD7J1A1_9AGAR</name>
<evidence type="ECO:0000256" key="1">
    <source>
        <dbReference type="SAM" id="MobiDB-lite"/>
    </source>
</evidence>
<comment type="caution">
    <text evidence="2">The sequence shown here is derived from an EMBL/GenBank/DDBJ whole genome shotgun (WGS) entry which is preliminary data.</text>
</comment>
<protein>
    <submittedName>
        <fullName evidence="2">Uncharacterized protein</fullName>
    </submittedName>
</protein>
<reference evidence="2" key="1">
    <citation type="submission" date="2023-03" db="EMBL/GenBank/DDBJ databases">
        <title>Massive genome expansion in bonnet fungi (Mycena s.s.) driven by repeated elements and novel gene families across ecological guilds.</title>
        <authorList>
            <consortium name="Lawrence Berkeley National Laboratory"/>
            <person name="Harder C.B."/>
            <person name="Miyauchi S."/>
            <person name="Viragh M."/>
            <person name="Kuo A."/>
            <person name="Thoen E."/>
            <person name="Andreopoulos B."/>
            <person name="Lu D."/>
            <person name="Skrede I."/>
            <person name="Drula E."/>
            <person name="Henrissat B."/>
            <person name="Morin E."/>
            <person name="Kohler A."/>
            <person name="Barry K."/>
            <person name="LaButti K."/>
            <person name="Morin E."/>
            <person name="Salamov A."/>
            <person name="Lipzen A."/>
            <person name="Mereny Z."/>
            <person name="Hegedus B."/>
            <person name="Baldrian P."/>
            <person name="Stursova M."/>
            <person name="Weitz H."/>
            <person name="Taylor A."/>
            <person name="Grigoriev I.V."/>
            <person name="Nagy L.G."/>
            <person name="Martin F."/>
            <person name="Kauserud H."/>
        </authorList>
    </citation>
    <scope>NUCLEOTIDE SEQUENCE</scope>
    <source>
        <strain evidence="2">CBHHK182m</strain>
    </source>
</reference>
<gene>
    <name evidence="2" type="ORF">B0H16DRAFT_1458838</name>
</gene>
<dbReference type="Proteomes" id="UP001215598">
    <property type="component" value="Unassembled WGS sequence"/>
</dbReference>
<dbReference type="AlphaFoldDB" id="A0AAD7J1A1"/>
<feature type="region of interest" description="Disordered" evidence="1">
    <location>
        <begin position="1"/>
        <end position="21"/>
    </location>
</feature>
<sequence length="103" mass="10524">MGIGTATATGGEDDWERSRDAEVDLVGPLASAVGGAGAGAGSIIAEPALQQHNVLASPADVHVHRPPRPLTPAPGHASFPEQHTSADGLGVHWKAFEWCLKGS</sequence>
<dbReference type="EMBL" id="JARKIB010000051">
    <property type="protein sequence ID" value="KAJ7754797.1"/>
    <property type="molecule type" value="Genomic_DNA"/>
</dbReference>
<keyword evidence="3" id="KW-1185">Reference proteome</keyword>
<evidence type="ECO:0000313" key="2">
    <source>
        <dbReference type="EMBL" id="KAJ7754797.1"/>
    </source>
</evidence>